<dbReference type="Proteomes" id="UP000011555">
    <property type="component" value="Unassembled WGS sequence"/>
</dbReference>
<dbReference type="KEGG" id="hlc:CHINAEXTREME19485"/>
<dbReference type="EMBL" id="AOLZ01000022">
    <property type="protein sequence ID" value="EMA36000.1"/>
    <property type="molecule type" value="Genomic_DNA"/>
</dbReference>
<keyword evidence="3" id="KW-1185">Reference proteome</keyword>
<reference evidence="1 4" key="1">
    <citation type="journal article" date="2011" name="J. Bacteriol.">
        <title>Genome sequence of Halobiforma lacisalsi AJ5, an extremely halophilic archaeon which harbors a bop gene.</title>
        <authorList>
            <person name="Jiang X."/>
            <person name="Wang S."/>
            <person name="Cheng H."/>
            <person name="Huo Y."/>
            <person name="Zhang X."/>
            <person name="Zhu X."/>
            <person name="Han X."/>
            <person name="Ni P."/>
            <person name="Wu M."/>
        </authorList>
    </citation>
    <scope>NUCLEOTIDE SEQUENCE [LARGE SCALE GENOMIC DNA]</scope>
    <source>
        <strain evidence="1 4">AJ5</strain>
    </source>
</reference>
<gene>
    <name evidence="2" type="ORF">C445_04063</name>
    <name evidence="1" type="ORF">CHINAEXTREME_19485</name>
</gene>
<reference evidence="1" key="3">
    <citation type="submission" date="2017-01" db="EMBL/GenBank/DDBJ databases">
        <authorList>
            <person name="Mah S.A."/>
            <person name="Swanson W.J."/>
            <person name="Moy G.W."/>
            <person name="Vacquier V.D."/>
        </authorList>
    </citation>
    <scope>NUCLEOTIDE SEQUENCE</scope>
    <source>
        <strain evidence="1">AJ5</strain>
    </source>
</reference>
<name>M0LVA5_NATLA</name>
<evidence type="ECO:0000313" key="2">
    <source>
        <dbReference type="EMBL" id="EMA36000.1"/>
    </source>
</evidence>
<evidence type="ECO:0000313" key="3">
    <source>
        <dbReference type="Proteomes" id="UP000011555"/>
    </source>
</evidence>
<protein>
    <submittedName>
        <fullName evidence="2">Uncharacterized protein</fullName>
    </submittedName>
</protein>
<evidence type="ECO:0000313" key="1">
    <source>
        <dbReference type="EMBL" id="APW99819.1"/>
    </source>
</evidence>
<sequence length="60" mass="6901">MSGRLIDRDILKMVELLEFLQAVKANVLRIDPGIKTDLNHIFFREIDTEPMMMIGTSQPV</sequence>
<organism evidence="2 3">
    <name type="scientific">Natronobacterium lacisalsi AJ5</name>
    <dbReference type="NCBI Taxonomy" id="358396"/>
    <lineage>
        <taxon>Archaea</taxon>
        <taxon>Methanobacteriati</taxon>
        <taxon>Methanobacteriota</taxon>
        <taxon>Stenosarchaea group</taxon>
        <taxon>Halobacteria</taxon>
        <taxon>Halobacteriales</taxon>
        <taxon>Natrialbaceae</taxon>
        <taxon>Natronobacterium</taxon>
    </lineage>
</organism>
<accession>M0LVA5</accession>
<proteinExistence type="predicted"/>
<reference evidence="2 3" key="2">
    <citation type="journal article" date="2014" name="PLoS Genet.">
        <title>Phylogenetically driven sequencing of extremely halophilic archaea reveals strategies for static and dynamic osmo-response.</title>
        <authorList>
            <person name="Becker E.A."/>
            <person name="Seitzer P.M."/>
            <person name="Tritt A."/>
            <person name="Larsen D."/>
            <person name="Krusor M."/>
            <person name="Yao A.I."/>
            <person name="Wu D."/>
            <person name="Madern D."/>
            <person name="Eisen J.A."/>
            <person name="Darling A.E."/>
            <person name="Facciotti M.T."/>
        </authorList>
    </citation>
    <scope>NUCLEOTIDE SEQUENCE [LARGE SCALE GENOMIC DNA]</scope>
    <source>
        <strain evidence="2 3">AJ5</strain>
    </source>
</reference>
<dbReference type="Proteomes" id="UP000186547">
    <property type="component" value="Chromosome"/>
</dbReference>
<evidence type="ECO:0000313" key="4">
    <source>
        <dbReference type="Proteomes" id="UP000186547"/>
    </source>
</evidence>
<dbReference type="AlphaFoldDB" id="M0LVA5"/>
<dbReference type="EMBL" id="CP019285">
    <property type="protein sequence ID" value="APW99819.1"/>
    <property type="molecule type" value="Genomic_DNA"/>
</dbReference>